<dbReference type="EMBL" id="BAAACI010000006">
    <property type="protein sequence ID" value="GAA0774833.1"/>
    <property type="molecule type" value="Genomic_DNA"/>
</dbReference>
<feature type="domain" description="N-acetyltransferase" evidence="1">
    <location>
        <begin position="25"/>
        <end position="198"/>
    </location>
</feature>
<gene>
    <name evidence="2" type="ORF">GCM10008908_25370</name>
</gene>
<accession>A0ABN1KSF5</accession>
<evidence type="ECO:0000259" key="1">
    <source>
        <dbReference type="PROSITE" id="PS51186"/>
    </source>
</evidence>
<dbReference type="PROSITE" id="PS51186">
    <property type="entry name" value="GNAT"/>
    <property type="match status" value="1"/>
</dbReference>
<dbReference type="RefSeq" id="WP_343826804.1">
    <property type="nucleotide sequence ID" value="NZ_BAAACI010000006.1"/>
</dbReference>
<organism evidence="2 3">
    <name type="scientific">Clostridium subterminale</name>
    <dbReference type="NCBI Taxonomy" id="1550"/>
    <lineage>
        <taxon>Bacteria</taxon>
        <taxon>Bacillati</taxon>
        <taxon>Bacillota</taxon>
        <taxon>Clostridia</taxon>
        <taxon>Eubacteriales</taxon>
        <taxon>Clostridiaceae</taxon>
        <taxon>Clostridium</taxon>
    </lineage>
</organism>
<dbReference type="Pfam" id="PF13523">
    <property type="entry name" value="Acetyltransf_8"/>
    <property type="match status" value="1"/>
</dbReference>
<dbReference type="SUPFAM" id="SSF55729">
    <property type="entry name" value="Acyl-CoA N-acyltransferases (Nat)"/>
    <property type="match status" value="1"/>
</dbReference>
<keyword evidence="3" id="KW-1185">Reference proteome</keyword>
<proteinExistence type="predicted"/>
<dbReference type="InterPro" id="IPR000182">
    <property type="entry name" value="GNAT_dom"/>
</dbReference>
<dbReference type="Proteomes" id="UP001501047">
    <property type="component" value="Unassembled WGS sequence"/>
</dbReference>
<dbReference type="PANTHER" id="PTHR43415:SF3">
    <property type="entry name" value="GNAT-FAMILY ACETYLTRANSFERASE"/>
    <property type="match status" value="1"/>
</dbReference>
<dbReference type="CDD" id="cd04301">
    <property type="entry name" value="NAT_SF"/>
    <property type="match status" value="1"/>
</dbReference>
<name>A0ABN1KSF5_CLOSU</name>
<dbReference type="Gene3D" id="3.40.630.30">
    <property type="match status" value="1"/>
</dbReference>
<evidence type="ECO:0000313" key="2">
    <source>
        <dbReference type="EMBL" id="GAA0774833.1"/>
    </source>
</evidence>
<reference evidence="2 3" key="1">
    <citation type="journal article" date="2019" name="Int. J. Syst. Evol. Microbiol.">
        <title>The Global Catalogue of Microorganisms (GCM) 10K type strain sequencing project: providing services to taxonomists for standard genome sequencing and annotation.</title>
        <authorList>
            <consortium name="The Broad Institute Genomics Platform"/>
            <consortium name="The Broad Institute Genome Sequencing Center for Infectious Disease"/>
            <person name="Wu L."/>
            <person name="Ma J."/>
        </authorList>
    </citation>
    <scope>NUCLEOTIDE SEQUENCE [LARGE SCALE GENOMIC DNA]</scope>
    <source>
        <strain evidence="2 3">JCM 1417</strain>
    </source>
</reference>
<sequence>MKEIKKLILNKESENHKILCTSDEILIRKMEDIAFDYALMAKWLSDPEVLFYYEGRDNTFNIDRIKEKYSPRILGEESVTPCIIELNQKPIGYVQYYYENEKKDLGVENYDTLYGIDVFIGETEYQNQGIGTKAIKLLTKYLFEVKSADVILIDPQTWNSRAIKCYEKCGFKAIKILEKREFHEGQYRDNLIMHLVRS</sequence>
<evidence type="ECO:0000313" key="3">
    <source>
        <dbReference type="Proteomes" id="UP001501047"/>
    </source>
</evidence>
<dbReference type="PANTHER" id="PTHR43415">
    <property type="entry name" value="SPERMIDINE N(1)-ACETYLTRANSFERASE"/>
    <property type="match status" value="1"/>
</dbReference>
<dbReference type="InterPro" id="IPR016181">
    <property type="entry name" value="Acyl_CoA_acyltransferase"/>
</dbReference>
<protein>
    <submittedName>
        <fullName evidence="2">GNAT family N-acetyltransferase</fullName>
    </submittedName>
</protein>
<comment type="caution">
    <text evidence="2">The sequence shown here is derived from an EMBL/GenBank/DDBJ whole genome shotgun (WGS) entry which is preliminary data.</text>
</comment>